<organism evidence="7 8">
    <name type="scientific">Candidatus Liberibacter americanus str. Sao Paulo</name>
    <dbReference type="NCBI Taxonomy" id="1261131"/>
    <lineage>
        <taxon>Bacteria</taxon>
        <taxon>Pseudomonadati</taxon>
        <taxon>Pseudomonadota</taxon>
        <taxon>Alphaproteobacteria</taxon>
        <taxon>Hyphomicrobiales</taxon>
        <taxon>Rhizobiaceae</taxon>
        <taxon>Liberibacter</taxon>
    </lineage>
</organism>
<name>U6B513_9HYPH</name>
<dbReference type="eggNOG" id="COG2066">
    <property type="taxonomic scope" value="Bacteria"/>
</dbReference>
<dbReference type="PANTHER" id="PTHR12544:SF29">
    <property type="entry name" value="GLUTAMINASE"/>
    <property type="match status" value="1"/>
</dbReference>
<dbReference type="GO" id="GO:0006543">
    <property type="term" value="P:L-glutamine catabolic process"/>
    <property type="evidence" value="ECO:0007669"/>
    <property type="project" value="TreeGrafter"/>
</dbReference>
<dbReference type="STRING" id="1261131.lam_825"/>
<evidence type="ECO:0000256" key="5">
    <source>
        <dbReference type="ARBA" id="ARBA00049534"/>
    </source>
</evidence>
<dbReference type="GO" id="GO:0004359">
    <property type="term" value="F:glutaminase activity"/>
    <property type="evidence" value="ECO:0007669"/>
    <property type="project" value="UniProtKB-UniRule"/>
</dbReference>
<protein>
    <recommendedName>
        <fullName evidence="3 6">Glutaminase</fullName>
        <ecNumber evidence="3 6">3.5.1.2</ecNumber>
    </recommendedName>
</protein>
<keyword evidence="8" id="KW-1185">Reference proteome</keyword>
<evidence type="ECO:0000256" key="6">
    <source>
        <dbReference type="HAMAP-Rule" id="MF_00313"/>
    </source>
</evidence>
<dbReference type="FunFam" id="3.40.710.10:FF:000005">
    <property type="entry name" value="Glutaminase"/>
    <property type="match status" value="1"/>
</dbReference>
<dbReference type="HAMAP" id="MF_00313">
    <property type="entry name" value="Glutaminase"/>
    <property type="match status" value="1"/>
</dbReference>
<keyword evidence="6" id="KW-0007">Acetylation</keyword>
<gene>
    <name evidence="6 7" type="primary">glsA</name>
    <name evidence="7" type="ORF">lam_825</name>
</gene>
<dbReference type="EC" id="3.5.1.2" evidence="3 6"/>
<feature type="binding site" evidence="6">
    <location>
        <position position="63"/>
    </location>
    <ligand>
        <name>substrate</name>
    </ligand>
</feature>
<keyword evidence="4 6" id="KW-0378">Hydrolase</keyword>
<evidence type="ECO:0000256" key="4">
    <source>
        <dbReference type="ARBA" id="ARBA00022801"/>
    </source>
</evidence>
<dbReference type="NCBIfam" id="NF002133">
    <property type="entry name" value="PRK00971.1-2"/>
    <property type="match status" value="1"/>
</dbReference>
<dbReference type="HOGENOM" id="CLU_027932_1_1_5"/>
<dbReference type="InterPro" id="IPR012338">
    <property type="entry name" value="Beta-lactam/transpept-like"/>
</dbReference>
<sequence>MDLKKILYDIYEDIKPCIGQGLVADYIPELAKVDPDHFGMSIALPDGNVYSVGDFDVFFSVQSISKVFLLTMVLQNFGDDVWKRIGREPTGWSFDSIIQLEYEHGVPRNPFVNAGSIVMADMMLEGISTDCAIENFLIFMRKISDDQSIYIDSIVADSEISTGYRNYALANSIHSYRNLNHNIEDVLKVYFNHCAIVMNCAQLARSGLYLSCRGFDPLINQHIISPQHCKFINSLMLTCGHYDNSGDFACRVGLPGKSGVGGGILAVVPSKASIAVWSPGLNKAGNSLLGANALELLSSKTGWSIFDFQQ</sequence>
<feature type="binding site" evidence="6">
    <location>
        <position position="242"/>
    </location>
    <ligand>
        <name>substrate</name>
    </ligand>
</feature>
<dbReference type="RefSeq" id="WP_007557410.1">
    <property type="nucleotide sequence ID" value="NC_022793.1"/>
</dbReference>
<feature type="binding site" evidence="6">
    <location>
        <position position="159"/>
    </location>
    <ligand>
        <name>substrate</name>
    </ligand>
</feature>
<feature type="binding site" evidence="6">
    <location>
        <position position="190"/>
    </location>
    <ligand>
        <name>substrate</name>
    </ligand>
</feature>
<dbReference type="PANTHER" id="PTHR12544">
    <property type="entry name" value="GLUTAMINASE"/>
    <property type="match status" value="1"/>
</dbReference>
<comment type="subunit">
    <text evidence="2 6">Homotetramer.</text>
</comment>
<dbReference type="GO" id="GO:0006537">
    <property type="term" value="P:glutamate biosynthetic process"/>
    <property type="evidence" value="ECO:0007669"/>
    <property type="project" value="TreeGrafter"/>
</dbReference>
<comment type="similarity">
    <text evidence="1 6">Belongs to the glutaminase family.</text>
</comment>
<dbReference type="EMBL" id="CP006604">
    <property type="protein sequence ID" value="AHA28164.1"/>
    <property type="molecule type" value="Genomic_DNA"/>
</dbReference>
<evidence type="ECO:0000256" key="1">
    <source>
        <dbReference type="ARBA" id="ARBA00011076"/>
    </source>
</evidence>
<dbReference type="SUPFAM" id="SSF56601">
    <property type="entry name" value="beta-lactamase/transpeptidase-like"/>
    <property type="match status" value="1"/>
</dbReference>
<comment type="catalytic activity">
    <reaction evidence="5 6">
        <text>L-glutamine + H2O = L-glutamate + NH4(+)</text>
        <dbReference type="Rhea" id="RHEA:15889"/>
        <dbReference type="ChEBI" id="CHEBI:15377"/>
        <dbReference type="ChEBI" id="CHEBI:28938"/>
        <dbReference type="ChEBI" id="CHEBI:29985"/>
        <dbReference type="ChEBI" id="CHEBI:58359"/>
        <dbReference type="EC" id="3.5.1.2"/>
    </reaction>
</comment>
<evidence type="ECO:0000313" key="7">
    <source>
        <dbReference type="EMBL" id="AHA28164.1"/>
    </source>
</evidence>
<proteinExistence type="inferred from homology"/>
<evidence type="ECO:0000313" key="8">
    <source>
        <dbReference type="Proteomes" id="UP000017862"/>
    </source>
</evidence>
<feature type="binding site" evidence="6">
    <location>
        <position position="113"/>
    </location>
    <ligand>
        <name>substrate</name>
    </ligand>
</feature>
<accession>U6B513</accession>
<feature type="binding site" evidence="6">
    <location>
        <position position="166"/>
    </location>
    <ligand>
        <name>substrate</name>
    </ligand>
</feature>
<dbReference type="PATRIC" id="fig|1261131.3.peg.794"/>
<evidence type="ECO:0000256" key="2">
    <source>
        <dbReference type="ARBA" id="ARBA00011881"/>
    </source>
</evidence>
<dbReference type="Gene3D" id="3.40.710.10">
    <property type="entry name" value="DD-peptidase/beta-lactamase superfamily"/>
    <property type="match status" value="1"/>
</dbReference>
<dbReference type="AlphaFoldDB" id="U6B513"/>
<evidence type="ECO:0000256" key="3">
    <source>
        <dbReference type="ARBA" id="ARBA00012918"/>
    </source>
</evidence>
<dbReference type="KEGG" id="lar:lam_825"/>
<dbReference type="Proteomes" id="UP000017862">
    <property type="component" value="Chromosome"/>
</dbReference>
<feature type="binding site" evidence="6">
    <location>
        <position position="260"/>
    </location>
    <ligand>
        <name>substrate</name>
    </ligand>
</feature>
<dbReference type="Pfam" id="PF04960">
    <property type="entry name" value="Glutaminase"/>
    <property type="match status" value="1"/>
</dbReference>
<dbReference type="InterPro" id="IPR015868">
    <property type="entry name" value="Glutaminase"/>
</dbReference>
<dbReference type="NCBIfam" id="TIGR03814">
    <property type="entry name" value="Gln_ase"/>
    <property type="match status" value="1"/>
</dbReference>
<reference evidence="7 8" key="1">
    <citation type="journal article" date="2014" name="Mol. Plant Microbe Interact.">
        <title>The complete genome sequence of Candidatus Liberibacter americanus, associated with citrus Huanglongbing.</title>
        <authorList>
            <person name="Wulff N.A."/>
            <person name="Zhang S."/>
            <person name="Setubal J.C."/>
            <person name="Almeida N.F."/>
            <person name="Martins E.C."/>
            <person name="Harakava R."/>
            <person name="Kumar D."/>
            <person name="Rangel L.T."/>
            <person name="Foissac X."/>
            <person name="Bove J."/>
            <person name="Gabriel D.W."/>
        </authorList>
    </citation>
    <scope>NUCLEOTIDE SEQUENCE [LARGE SCALE GENOMIC DNA]</scope>
    <source>
        <strain evidence="7 8">Sao Paulo</strain>
    </source>
</reference>